<evidence type="ECO:0000256" key="5">
    <source>
        <dbReference type="ARBA" id="ARBA00022617"/>
    </source>
</evidence>
<proteinExistence type="inferred from homology"/>
<dbReference type="InterPro" id="IPR001128">
    <property type="entry name" value="Cyt_P450"/>
</dbReference>
<protein>
    <recommendedName>
        <fullName evidence="17">Cytochrome P450</fullName>
    </recommendedName>
</protein>
<organism evidence="16">
    <name type="scientific">Schizophyllum commune (strain H4-8 / FGSC 9210)</name>
    <name type="common">Split gill fungus</name>
    <dbReference type="NCBI Taxonomy" id="578458"/>
    <lineage>
        <taxon>Eukaryota</taxon>
        <taxon>Fungi</taxon>
        <taxon>Dikarya</taxon>
        <taxon>Basidiomycota</taxon>
        <taxon>Agaricomycotina</taxon>
        <taxon>Agaricomycetes</taxon>
        <taxon>Agaricomycetidae</taxon>
        <taxon>Agaricales</taxon>
        <taxon>Schizophyllaceae</taxon>
        <taxon>Schizophyllum</taxon>
    </lineage>
</organism>
<keyword evidence="10 13" id="KW-0408">Iron</keyword>
<dbReference type="SUPFAM" id="SSF48264">
    <property type="entry name" value="Cytochrome P450"/>
    <property type="match status" value="1"/>
</dbReference>
<dbReference type="OrthoDB" id="1470350at2759"/>
<comment type="cofactor">
    <cofactor evidence="1 13">
        <name>heme</name>
        <dbReference type="ChEBI" id="CHEBI:30413"/>
    </cofactor>
</comment>
<comment type="similarity">
    <text evidence="4 14">Belongs to the cytochrome P450 family.</text>
</comment>
<dbReference type="GeneID" id="9589318"/>
<evidence type="ECO:0000313" key="15">
    <source>
        <dbReference type="EMBL" id="EFJ03315.1"/>
    </source>
</evidence>
<evidence type="ECO:0000256" key="13">
    <source>
        <dbReference type="PIRSR" id="PIRSR602401-1"/>
    </source>
</evidence>
<dbReference type="PROSITE" id="PS00086">
    <property type="entry name" value="CYTOCHROME_P450"/>
    <property type="match status" value="1"/>
</dbReference>
<keyword evidence="8" id="KW-1133">Transmembrane helix</keyword>
<dbReference type="PANTHER" id="PTHR24305">
    <property type="entry name" value="CYTOCHROME P450"/>
    <property type="match status" value="1"/>
</dbReference>
<dbReference type="KEGG" id="scm:SCHCO_02623949"/>
<dbReference type="OMA" id="GLASCPH"/>
<dbReference type="Pfam" id="PF00067">
    <property type="entry name" value="p450"/>
    <property type="match status" value="1"/>
</dbReference>
<dbReference type="HOGENOM" id="CLU_001570_5_11_1"/>
<name>D8PKJ0_SCHCM</name>
<gene>
    <name evidence="15" type="ORF">SCHCODRAFT_46760</name>
</gene>
<dbReference type="GO" id="GO:0016705">
    <property type="term" value="F:oxidoreductase activity, acting on paired donors, with incorporation or reduction of molecular oxygen"/>
    <property type="evidence" value="ECO:0007669"/>
    <property type="project" value="InterPro"/>
</dbReference>
<evidence type="ECO:0000256" key="4">
    <source>
        <dbReference type="ARBA" id="ARBA00010617"/>
    </source>
</evidence>
<dbReference type="eggNOG" id="KOG0157">
    <property type="taxonomic scope" value="Eukaryota"/>
</dbReference>
<dbReference type="VEuPathDB" id="FungiDB:SCHCODRAFT_02623949"/>
<dbReference type="InterPro" id="IPR017972">
    <property type="entry name" value="Cyt_P450_CS"/>
</dbReference>
<dbReference type="GO" id="GO:0005506">
    <property type="term" value="F:iron ion binding"/>
    <property type="evidence" value="ECO:0007669"/>
    <property type="project" value="InterPro"/>
</dbReference>
<accession>D8PKJ0</accession>
<dbReference type="Gene3D" id="1.10.630.10">
    <property type="entry name" value="Cytochrome P450"/>
    <property type="match status" value="1"/>
</dbReference>
<dbReference type="AlphaFoldDB" id="D8PKJ0"/>
<dbReference type="GO" id="GO:0004497">
    <property type="term" value="F:monooxygenase activity"/>
    <property type="evidence" value="ECO:0007669"/>
    <property type="project" value="UniProtKB-KW"/>
</dbReference>
<evidence type="ECO:0000256" key="1">
    <source>
        <dbReference type="ARBA" id="ARBA00001971"/>
    </source>
</evidence>
<evidence type="ECO:0008006" key="17">
    <source>
        <dbReference type="Google" id="ProtNLM"/>
    </source>
</evidence>
<dbReference type="InParanoid" id="D8PKJ0"/>
<dbReference type="InterPro" id="IPR036396">
    <property type="entry name" value="Cyt_P450_sf"/>
</dbReference>
<comment type="subcellular location">
    <subcellularLocation>
        <location evidence="2">Membrane</location>
    </subcellularLocation>
</comment>
<keyword evidence="5 13" id="KW-0349">Heme</keyword>
<reference evidence="15 16" key="1">
    <citation type="journal article" date="2010" name="Nat. Biotechnol.">
        <title>Genome sequence of the model mushroom Schizophyllum commune.</title>
        <authorList>
            <person name="Ohm R.A."/>
            <person name="de Jong J.F."/>
            <person name="Lugones L.G."/>
            <person name="Aerts A."/>
            <person name="Kothe E."/>
            <person name="Stajich J.E."/>
            <person name="de Vries R.P."/>
            <person name="Record E."/>
            <person name="Levasseur A."/>
            <person name="Baker S.E."/>
            <person name="Bartholomew K.A."/>
            <person name="Coutinho P.M."/>
            <person name="Erdmann S."/>
            <person name="Fowler T.J."/>
            <person name="Gathman A.C."/>
            <person name="Lombard V."/>
            <person name="Henrissat B."/>
            <person name="Knabe N."/>
            <person name="Kuees U."/>
            <person name="Lilly W.W."/>
            <person name="Lindquist E."/>
            <person name="Lucas S."/>
            <person name="Magnuson J.K."/>
            <person name="Piumi F."/>
            <person name="Raudaskoski M."/>
            <person name="Salamov A."/>
            <person name="Schmutz J."/>
            <person name="Schwarze F.W.M.R."/>
            <person name="vanKuyk P.A."/>
            <person name="Horton J.S."/>
            <person name="Grigoriev I.V."/>
            <person name="Woesten H.A.B."/>
        </authorList>
    </citation>
    <scope>NUCLEOTIDE SEQUENCE [LARGE SCALE GENOMIC DNA]</scope>
    <source>
        <strain evidence="16">H4-8 / FGSC 9210</strain>
    </source>
</reference>
<keyword evidence="12" id="KW-0472">Membrane</keyword>
<sequence>MDKWFERYGSVLKFPATLGTDRIMTIDPKALGHILAHDEVYQKPAGSRFNLAQTIGPGLPVTEGAHHRLQRRIMNAAFGSGSISRVTGVIVEKSVKLCEEWKKEIKQSDGVARINVMHGLSNATLDAMGKAGFGYDIDALDAQHGNLNELLVAFNTLFDVQHASRAKLLLQSWIPVLRLLPSGRKKALDEAQGTLDAIGSQLLGRAKSATEQEQGAGSDAARDIFSNILRTNARMKEVDRRMTDEDIRAQVAAFLAGGYETTSTAMTWALFQLSRSPEMQKRLRDELRSLQTDEPTMDDLNSLPFLDNFVKEVFRYYPSFTWSAREALQDDVIPLQDPFVDRRGRVCHELRVRKGQHFLVPYHSANRSKAIWGEDAYQFKPDRWDYLPDTVKSMPGIWGNTLAFSAGAHACIGFRFAVVEMKSLLFFLVRHFEFELAVPVDDVRIQVSLVQRPALRSEPHVASQLPMLVRVAA</sequence>
<dbReference type="PRINTS" id="PR00463">
    <property type="entry name" value="EP450I"/>
</dbReference>
<keyword evidence="11 14" id="KW-0503">Monooxygenase</keyword>
<evidence type="ECO:0000256" key="6">
    <source>
        <dbReference type="ARBA" id="ARBA00022692"/>
    </source>
</evidence>
<evidence type="ECO:0000256" key="14">
    <source>
        <dbReference type="RuleBase" id="RU000461"/>
    </source>
</evidence>
<dbReference type="GO" id="GO:0020037">
    <property type="term" value="F:heme binding"/>
    <property type="evidence" value="ECO:0007669"/>
    <property type="project" value="InterPro"/>
</dbReference>
<keyword evidence="7 13" id="KW-0479">Metal-binding</keyword>
<dbReference type="InterPro" id="IPR002401">
    <property type="entry name" value="Cyt_P450_E_grp-I"/>
</dbReference>
<dbReference type="EMBL" id="GL377302">
    <property type="protein sequence ID" value="EFJ03315.1"/>
    <property type="molecule type" value="Genomic_DNA"/>
</dbReference>
<dbReference type="PANTHER" id="PTHR24305:SF166">
    <property type="entry name" value="CYTOCHROME P450 12A4, MITOCHONDRIAL-RELATED"/>
    <property type="match status" value="1"/>
</dbReference>
<evidence type="ECO:0000256" key="2">
    <source>
        <dbReference type="ARBA" id="ARBA00004370"/>
    </source>
</evidence>
<dbReference type="InterPro" id="IPR050121">
    <property type="entry name" value="Cytochrome_P450_monoxygenase"/>
</dbReference>
<dbReference type="Proteomes" id="UP000007431">
    <property type="component" value="Unassembled WGS sequence"/>
</dbReference>
<evidence type="ECO:0000256" key="11">
    <source>
        <dbReference type="ARBA" id="ARBA00023033"/>
    </source>
</evidence>
<evidence type="ECO:0000256" key="8">
    <source>
        <dbReference type="ARBA" id="ARBA00022989"/>
    </source>
</evidence>
<evidence type="ECO:0000256" key="3">
    <source>
        <dbReference type="ARBA" id="ARBA00004721"/>
    </source>
</evidence>
<dbReference type="STRING" id="578458.D8PKJ0"/>
<keyword evidence="9 14" id="KW-0560">Oxidoreductase</keyword>
<dbReference type="PRINTS" id="PR00385">
    <property type="entry name" value="P450"/>
</dbReference>
<dbReference type="GO" id="GO:0016020">
    <property type="term" value="C:membrane"/>
    <property type="evidence" value="ECO:0007669"/>
    <property type="project" value="UniProtKB-SubCell"/>
</dbReference>
<keyword evidence="6" id="KW-0812">Transmembrane</keyword>
<evidence type="ECO:0000256" key="9">
    <source>
        <dbReference type="ARBA" id="ARBA00023002"/>
    </source>
</evidence>
<feature type="binding site" description="axial binding residue" evidence="13">
    <location>
        <position position="411"/>
    </location>
    <ligand>
        <name>heme</name>
        <dbReference type="ChEBI" id="CHEBI:30413"/>
    </ligand>
    <ligandPart>
        <name>Fe</name>
        <dbReference type="ChEBI" id="CHEBI:18248"/>
    </ligandPart>
</feature>
<comment type="pathway">
    <text evidence="3">Secondary metabolite biosynthesis; terpenoid biosynthesis.</text>
</comment>
<evidence type="ECO:0000256" key="7">
    <source>
        <dbReference type="ARBA" id="ARBA00022723"/>
    </source>
</evidence>
<evidence type="ECO:0000256" key="12">
    <source>
        <dbReference type="ARBA" id="ARBA00023136"/>
    </source>
</evidence>
<evidence type="ECO:0000313" key="16">
    <source>
        <dbReference type="Proteomes" id="UP000007431"/>
    </source>
</evidence>
<evidence type="ECO:0000256" key="10">
    <source>
        <dbReference type="ARBA" id="ARBA00023004"/>
    </source>
</evidence>
<keyword evidence="16" id="KW-1185">Reference proteome</keyword>